<proteinExistence type="predicted"/>
<sequence>MLSKLNLLIVNGQQMGNNLTICILRDVPKGLRGTLARLQVSKNLHYVDFEFISYLPQSSYRDPIMLGIESIQVAFDCGKPCLE</sequence>
<keyword evidence="2" id="KW-1185">Reference proteome</keyword>
<name>A0A2A6BSN0_PRIPA</name>
<dbReference type="Proteomes" id="UP000005239">
    <property type="component" value="Unassembled WGS sequence"/>
</dbReference>
<reference evidence="1" key="2">
    <citation type="submission" date="2022-06" db="UniProtKB">
        <authorList>
            <consortium name="EnsemblMetazoa"/>
        </authorList>
    </citation>
    <scope>IDENTIFICATION</scope>
    <source>
        <strain evidence="1">PS312</strain>
    </source>
</reference>
<accession>A0A2A6BSN0</accession>
<gene>
    <name evidence="1" type="primary">WBGene00275538</name>
</gene>
<dbReference type="EnsemblMetazoa" id="PPA37169.1">
    <property type="protein sequence ID" value="PPA37169.1"/>
    <property type="gene ID" value="WBGene00275538"/>
</dbReference>
<evidence type="ECO:0000313" key="2">
    <source>
        <dbReference type="Proteomes" id="UP000005239"/>
    </source>
</evidence>
<accession>A0A8R1URS1</accession>
<protein>
    <submittedName>
        <fullName evidence="1">Uncharacterized protein</fullName>
    </submittedName>
</protein>
<organism evidence="1 2">
    <name type="scientific">Pristionchus pacificus</name>
    <name type="common">Parasitic nematode worm</name>
    <dbReference type="NCBI Taxonomy" id="54126"/>
    <lineage>
        <taxon>Eukaryota</taxon>
        <taxon>Metazoa</taxon>
        <taxon>Ecdysozoa</taxon>
        <taxon>Nematoda</taxon>
        <taxon>Chromadorea</taxon>
        <taxon>Rhabditida</taxon>
        <taxon>Rhabditina</taxon>
        <taxon>Diplogasteromorpha</taxon>
        <taxon>Diplogasteroidea</taxon>
        <taxon>Neodiplogasteridae</taxon>
        <taxon>Pristionchus</taxon>
    </lineage>
</organism>
<reference evidence="2" key="1">
    <citation type="journal article" date="2008" name="Nat. Genet.">
        <title>The Pristionchus pacificus genome provides a unique perspective on nematode lifestyle and parasitism.</title>
        <authorList>
            <person name="Dieterich C."/>
            <person name="Clifton S.W."/>
            <person name="Schuster L.N."/>
            <person name="Chinwalla A."/>
            <person name="Delehaunty K."/>
            <person name="Dinkelacker I."/>
            <person name="Fulton L."/>
            <person name="Fulton R."/>
            <person name="Godfrey J."/>
            <person name="Minx P."/>
            <person name="Mitreva M."/>
            <person name="Roeseler W."/>
            <person name="Tian H."/>
            <person name="Witte H."/>
            <person name="Yang S.P."/>
            <person name="Wilson R.K."/>
            <person name="Sommer R.J."/>
        </authorList>
    </citation>
    <scope>NUCLEOTIDE SEQUENCE [LARGE SCALE GENOMIC DNA]</scope>
    <source>
        <strain evidence="2">PS312</strain>
    </source>
</reference>
<dbReference type="AlphaFoldDB" id="A0A2A6BSN0"/>
<evidence type="ECO:0000313" key="1">
    <source>
        <dbReference type="EnsemblMetazoa" id="PPA37169.1"/>
    </source>
</evidence>